<gene>
    <name evidence="3" type="ORF">RM552_11565</name>
</gene>
<accession>A0ABU2ZS80</accession>
<reference evidence="3 4" key="1">
    <citation type="submission" date="2023-09" db="EMBL/GenBank/DDBJ databases">
        <authorList>
            <person name="Rey-Velasco X."/>
        </authorList>
    </citation>
    <scope>NUCLEOTIDE SEQUENCE [LARGE SCALE GENOMIC DNA]</scope>
    <source>
        <strain evidence="3 4">P117</strain>
    </source>
</reference>
<comment type="caution">
    <text evidence="3">The sequence shown here is derived from an EMBL/GenBank/DDBJ whole genome shotgun (WGS) entry which is preliminary data.</text>
</comment>
<feature type="transmembrane region" description="Helical" evidence="1">
    <location>
        <begin position="319"/>
        <end position="338"/>
    </location>
</feature>
<dbReference type="PANTHER" id="PTHR30590">
    <property type="entry name" value="INNER MEMBRANE PROTEIN"/>
    <property type="match status" value="1"/>
</dbReference>
<dbReference type="Proteomes" id="UP001253545">
    <property type="component" value="Unassembled WGS sequence"/>
</dbReference>
<feature type="domain" description="DUF418" evidence="2">
    <location>
        <begin position="201"/>
        <end position="351"/>
    </location>
</feature>
<evidence type="ECO:0000259" key="2">
    <source>
        <dbReference type="Pfam" id="PF04235"/>
    </source>
</evidence>
<sequence>MNIPYHAHILLGYVPFETVNVGDQLVSFVNTVFFDGRFRTLFCLLFGVGLAIQFSASQAKGIDSTSFLKSRLRWLLLFGCIHAVFIFGGDILMLYSITGMLIISNLALSQGEIIKKAKKFIIIGSILSLIMGASSAIPYAMDISALVTRGSSSFIESYDAWFFNYINQILMQAGFAVLLLLLSPLFILWQALGLMYLGIYLYRDGFFENGFAANTFNKLLIVAVLSTSICAILEWSFPLILSEAMPAFSSVSAIFVALVYAHIAIKICQKNKPKSMFVKVFSAPGKVAFSLYIFQSILMGLLLRWVVPEFYKVMTQFDFFVLVILMTILQIMLAKLYLNHYKQGPLEKLWRFCYASSNRNTHS</sequence>
<dbReference type="RefSeq" id="WP_311369002.1">
    <property type="nucleotide sequence ID" value="NZ_JAVRHX010000003.1"/>
</dbReference>
<dbReference type="InterPro" id="IPR052529">
    <property type="entry name" value="Bact_Transport_Assoc"/>
</dbReference>
<dbReference type="PANTHER" id="PTHR30590:SF2">
    <property type="entry name" value="INNER MEMBRANE PROTEIN"/>
    <property type="match status" value="1"/>
</dbReference>
<feature type="transmembrane region" description="Helical" evidence="1">
    <location>
        <begin position="247"/>
        <end position="268"/>
    </location>
</feature>
<proteinExistence type="predicted"/>
<dbReference type="Pfam" id="PF04235">
    <property type="entry name" value="DUF418"/>
    <property type="match status" value="1"/>
</dbReference>
<feature type="transmembrane region" description="Helical" evidence="1">
    <location>
        <begin position="219"/>
        <end position="241"/>
    </location>
</feature>
<evidence type="ECO:0000313" key="4">
    <source>
        <dbReference type="Proteomes" id="UP001253545"/>
    </source>
</evidence>
<dbReference type="InterPro" id="IPR007349">
    <property type="entry name" value="DUF418"/>
</dbReference>
<feature type="transmembrane region" description="Helical" evidence="1">
    <location>
        <begin position="38"/>
        <end position="56"/>
    </location>
</feature>
<organism evidence="3 4">
    <name type="scientific">Glaciecola petra</name>
    <dbReference type="NCBI Taxonomy" id="3075602"/>
    <lineage>
        <taxon>Bacteria</taxon>
        <taxon>Pseudomonadati</taxon>
        <taxon>Pseudomonadota</taxon>
        <taxon>Gammaproteobacteria</taxon>
        <taxon>Alteromonadales</taxon>
        <taxon>Alteromonadaceae</taxon>
        <taxon>Glaciecola</taxon>
    </lineage>
</organism>
<feature type="transmembrane region" description="Helical" evidence="1">
    <location>
        <begin position="120"/>
        <end position="141"/>
    </location>
</feature>
<keyword evidence="4" id="KW-1185">Reference proteome</keyword>
<name>A0ABU2ZS80_9ALTE</name>
<keyword evidence="1" id="KW-0812">Transmembrane</keyword>
<dbReference type="EMBL" id="JAVRHX010000003">
    <property type="protein sequence ID" value="MDT0595486.1"/>
    <property type="molecule type" value="Genomic_DNA"/>
</dbReference>
<feature type="transmembrane region" description="Helical" evidence="1">
    <location>
        <begin position="289"/>
        <end position="307"/>
    </location>
</feature>
<feature type="transmembrane region" description="Helical" evidence="1">
    <location>
        <begin position="76"/>
        <end position="108"/>
    </location>
</feature>
<keyword evidence="1" id="KW-0472">Membrane</keyword>
<evidence type="ECO:0000313" key="3">
    <source>
        <dbReference type="EMBL" id="MDT0595486.1"/>
    </source>
</evidence>
<keyword evidence="1" id="KW-1133">Transmembrane helix</keyword>
<feature type="transmembrane region" description="Helical" evidence="1">
    <location>
        <begin position="169"/>
        <end position="198"/>
    </location>
</feature>
<evidence type="ECO:0000256" key="1">
    <source>
        <dbReference type="SAM" id="Phobius"/>
    </source>
</evidence>
<protein>
    <submittedName>
        <fullName evidence="3">DUF418 domain-containing protein</fullName>
    </submittedName>
</protein>